<dbReference type="SUPFAM" id="SSF103481">
    <property type="entry name" value="Multidrug resistance efflux transporter EmrE"/>
    <property type="match status" value="1"/>
</dbReference>
<evidence type="ECO:0000256" key="1">
    <source>
        <dbReference type="ARBA" id="ARBA00004141"/>
    </source>
</evidence>
<feature type="transmembrane region" description="Helical" evidence="5">
    <location>
        <begin position="317"/>
        <end position="334"/>
    </location>
</feature>
<proteinExistence type="predicted"/>
<evidence type="ECO:0000313" key="6">
    <source>
        <dbReference type="EMBL" id="KAF3102420.1"/>
    </source>
</evidence>
<evidence type="ECO:0000256" key="2">
    <source>
        <dbReference type="ARBA" id="ARBA00022692"/>
    </source>
</evidence>
<comment type="caution">
    <text evidence="6">The sequence shown here is derived from an EMBL/GenBank/DDBJ whole genome shotgun (WGS) entry which is preliminary data.</text>
</comment>
<keyword evidence="4 5" id="KW-0472">Membrane</keyword>
<dbReference type="Gene3D" id="1.10.3730.20">
    <property type="match status" value="1"/>
</dbReference>
<evidence type="ECO:0000313" key="7">
    <source>
        <dbReference type="EMBL" id="KAF3122401.1"/>
    </source>
</evidence>
<dbReference type="Pfam" id="PF04142">
    <property type="entry name" value="Nuc_sug_transp"/>
    <property type="match status" value="1"/>
</dbReference>
<reference evidence="8 9" key="1">
    <citation type="submission" date="2019-06" db="EMBL/GenBank/DDBJ databases">
        <authorList>
            <person name="Palmer J.M."/>
        </authorList>
    </citation>
    <scope>NUCLEOTIDE SEQUENCE [LARGE SCALE GENOMIC DNA]</scope>
    <source>
        <strain evidence="6 8">TWF102</strain>
        <strain evidence="7 9">TWF703</strain>
    </source>
</reference>
<feature type="transmembrane region" description="Helical" evidence="5">
    <location>
        <begin position="290"/>
        <end position="310"/>
    </location>
</feature>
<evidence type="ECO:0000256" key="4">
    <source>
        <dbReference type="ARBA" id="ARBA00023136"/>
    </source>
</evidence>
<feature type="transmembrane region" description="Helical" evidence="5">
    <location>
        <begin position="249"/>
        <end position="270"/>
    </location>
</feature>
<accession>A0A7C8JBJ3</accession>
<comment type="subcellular location">
    <subcellularLocation>
        <location evidence="1">Membrane</location>
        <topology evidence="1">Multi-pass membrane protein</topology>
    </subcellularLocation>
</comment>
<organism evidence="6 8">
    <name type="scientific">Orbilia oligospora</name>
    <name type="common">Nematode-trapping fungus</name>
    <name type="synonym">Arthrobotrys oligospora</name>
    <dbReference type="NCBI Taxonomy" id="2813651"/>
    <lineage>
        <taxon>Eukaryota</taxon>
        <taxon>Fungi</taxon>
        <taxon>Dikarya</taxon>
        <taxon>Ascomycota</taxon>
        <taxon>Pezizomycotina</taxon>
        <taxon>Orbiliomycetes</taxon>
        <taxon>Orbiliales</taxon>
        <taxon>Orbiliaceae</taxon>
        <taxon>Orbilia</taxon>
    </lineage>
</organism>
<gene>
    <name evidence="6" type="ORF">TWF102_004616</name>
    <name evidence="7" type="ORF">TWF703_001428</name>
</gene>
<dbReference type="PIRSF" id="PIRSF005799">
    <property type="entry name" value="UDP-gal_transpt"/>
    <property type="match status" value="1"/>
</dbReference>
<sequence length="430" mass="47190">MVDNARKAYFMGIPMKHVSLVTLTFQNSALILIMHYSRIMPSSPGGRYLTSTAVLMNEVIKFLICSLVALHDQSNRDGPHTSWFATATTVYNEVFKTDSWKLAIPAALYTLQNSLQYVAVSNLDAATFQVTYQLKILTTALFSVSMLGRKLSARRWVSLVLLTLGVAIVQLPSPGPDASGEGAKSTLKAIRDLIENRSATYDGIHKDNDPASQMNRSLGLSAVIVACTISGLAGVYFEKVLKGTSATLWVRNIQLSFYSLFPAFFIGVAWKDGAEIARRGFFDGYNGVVWTAIGFQALGGIVVALCVNYADNIAKNFATSISIILSCVASIYFFDFQLSMQFLIGSMIVLFATYLYSKTDDAKQPVYVPLEKTTTEPIYPPPEQKPRLERVGSLRMNLAPSTALGISSPISERPRSPALFAKYAGEKRDE</sequence>
<dbReference type="Proteomes" id="UP000480548">
    <property type="component" value="Unassembled WGS sequence"/>
</dbReference>
<keyword evidence="3 5" id="KW-1133">Transmembrane helix</keyword>
<feature type="transmembrane region" description="Helical" evidence="5">
    <location>
        <begin position="218"/>
        <end position="237"/>
    </location>
</feature>
<keyword evidence="2 5" id="KW-0812">Transmembrane</keyword>
<protein>
    <recommendedName>
        <fullName evidence="10">UDP-galactose transporter</fullName>
    </recommendedName>
</protein>
<dbReference type="InterPro" id="IPR007271">
    <property type="entry name" value="Nuc_sug_transpt"/>
</dbReference>
<dbReference type="InterPro" id="IPR037185">
    <property type="entry name" value="EmrE-like"/>
</dbReference>
<dbReference type="GO" id="GO:0000139">
    <property type="term" value="C:Golgi membrane"/>
    <property type="evidence" value="ECO:0007669"/>
    <property type="project" value="InterPro"/>
</dbReference>
<dbReference type="EMBL" id="WIQW01000021">
    <property type="protein sequence ID" value="KAF3102420.1"/>
    <property type="molecule type" value="Genomic_DNA"/>
</dbReference>
<evidence type="ECO:0000256" key="5">
    <source>
        <dbReference type="SAM" id="Phobius"/>
    </source>
</evidence>
<dbReference type="GO" id="GO:0015165">
    <property type="term" value="F:pyrimidine nucleotide-sugar transmembrane transporter activity"/>
    <property type="evidence" value="ECO:0007669"/>
    <property type="project" value="InterPro"/>
</dbReference>
<feature type="transmembrane region" description="Helical" evidence="5">
    <location>
        <begin position="156"/>
        <end position="173"/>
    </location>
</feature>
<evidence type="ECO:0000256" key="3">
    <source>
        <dbReference type="ARBA" id="ARBA00022989"/>
    </source>
</evidence>
<dbReference type="EMBL" id="WIQZ01000121">
    <property type="protein sequence ID" value="KAF3122401.1"/>
    <property type="molecule type" value="Genomic_DNA"/>
</dbReference>
<feature type="transmembrane region" description="Helical" evidence="5">
    <location>
        <begin position="340"/>
        <end position="357"/>
    </location>
</feature>
<dbReference type="Proteomes" id="UP000475325">
    <property type="component" value="Unassembled WGS sequence"/>
</dbReference>
<evidence type="ECO:0000313" key="9">
    <source>
        <dbReference type="Proteomes" id="UP000480548"/>
    </source>
</evidence>
<evidence type="ECO:0000313" key="8">
    <source>
        <dbReference type="Proteomes" id="UP000475325"/>
    </source>
</evidence>
<dbReference type="PANTHER" id="PTHR10231">
    <property type="entry name" value="NUCLEOTIDE-SUGAR TRANSMEMBRANE TRANSPORTER"/>
    <property type="match status" value="1"/>
</dbReference>
<evidence type="ECO:0008006" key="10">
    <source>
        <dbReference type="Google" id="ProtNLM"/>
    </source>
</evidence>
<name>A0A7C8JBJ3_ORBOL</name>
<dbReference type="AlphaFoldDB" id="A0A7C8JBJ3"/>
<dbReference type="NCBIfam" id="TIGR00803">
    <property type="entry name" value="nst"/>
    <property type="match status" value="2"/>
</dbReference>